<proteinExistence type="predicted"/>
<accession>A0AAN2CB65</accession>
<name>A0AAN2CB65_UNVUL</name>
<organism evidence="2 3">
    <name type="scientific">Vulcanimicrobium alpinum</name>
    <dbReference type="NCBI Taxonomy" id="3016050"/>
    <lineage>
        <taxon>Bacteria</taxon>
        <taxon>Bacillati</taxon>
        <taxon>Vulcanimicrobiota</taxon>
        <taxon>Vulcanimicrobiia</taxon>
        <taxon>Vulcanimicrobiales</taxon>
        <taxon>Vulcanimicrobiaceae</taxon>
        <taxon>Vulcanimicrobium</taxon>
    </lineage>
</organism>
<reference evidence="2 3" key="1">
    <citation type="journal article" date="2022" name="ISME Commun">
        <title>Vulcanimicrobium alpinus gen. nov. sp. nov., the first cultivated representative of the candidate phylum 'Eremiobacterota', is a metabolically versatile aerobic anoxygenic phototroph.</title>
        <authorList>
            <person name="Yabe S."/>
            <person name="Muto K."/>
            <person name="Abe K."/>
            <person name="Yokota A."/>
            <person name="Staudigel H."/>
            <person name="Tebo B.M."/>
        </authorList>
    </citation>
    <scope>NUCLEOTIDE SEQUENCE [LARGE SCALE GENOMIC DNA]</scope>
    <source>
        <strain evidence="2 3">WC8-2</strain>
    </source>
</reference>
<dbReference type="Proteomes" id="UP001317532">
    <property type="component" value="Chromosome"/>
</dbReference>
<dbReference type="RefSeq" id="WP_317995463.1">
    <property type="nucleotide sequence ID" value="NZ_AP025523.1"/>
</dbReference>
<dbReference type="KEGG" id="vab:WPS_31770"/>
<evidence type="ECO:0000256" key="1">
    <source>
        <dbReference type="SAM" id="MobiDB-lite"/>
    </source>
</evidence>
<gene>
    <name evidence="2" type="ORF">WPS_31770</name>
</gene>
<sequence length="144" mass="15961">MRRVVDRIAAVTHHFVYQAVGVGHGSARIVDELRLHRAPRLGVAIARAGRERPDVQRSVAILAAREFNFRSPRRTHLLRGAIVFRTESFAQTLRATALRDDDRGRDHDDNDHGDDDPSCASMAPSPLRGTSAVAHACYASGRRM</sequence>
<evidence type="ECO:0000313" key="3">
    <source>
        <dbReference type="Proteomes" id="UP001317532"/>
    </source>
</evidence>
<feature type="region of interest" description="Disordered" evidence="1">
    <location>
        <begin position="97"/>
        <end position="127"/>
    </location>
</feature>
<dbReference type="AlphaFoldDB" id="A0AAN2CB65"/>
<keyword evidence="3" id="KW-1185">Reference proteome</keyword>
<protein>
    <submittedName>
        <fullName evidence="2">Uncharacterized protein</fullName>
    </submittedName>
</protein>
<dbReference type="EMBL" id="AP025523">
    <property type="protein sequence ID" value="BDE07901.1"/>
    <property type="molecule type" value="Genomic_DNA"/>
</dbReference>
<evidence type="ECO:0000313" key="2">
    <source>
        <dbReference type="EMBL" id="BDE07901.1"/>
    </source>
</evidence>
<feature type="compositionally biased region" description="Basic and acidic residues" evidence="1">
    <location>
        <begin position="97"/>
        <end position="110"/>
    </location>
</feature>